<dbReference type="AlphaFoldDB" id="A0A4Y2CCJ4"/>
<proteinExistence type="predicted"/>
<comment type="caution">
    <text evidence="1">The sequence shown here is derived from an EMBL/GenBank/DDBJ whole genome shotgun (WGS) entry which is preliminary data.</text>
</comment>
<keyword evidence="2" id="KW-1185">Reference proteome</keyword>
<dbReference type="Proteomes" id="UP000499080">
    <property type="component" value="Unassembled WGS sequence"/>
</dbReference>
<evidence type="ECO:0000313" key="2">
    <source>
        <dbReference type="Proteomes" id="UP000499080"/>
    </source>
</evidence>
<dbReference type="EMBL" id="BGPR01000177">
    <property type="protein sequence ID" value="GBM02121.1"/>
    <property type="molecule type" value="Genomic_DNA"/>
</dbReference>
<reference evidence="1 2" key="1">
    <citation type="journal article" date="2019" name="Sci. Rep.">
        <title>Orb-weaving spider Araneus ventricosus genome elucidates the spidroin gene catalogue.</title>
        <authorList>
            <person name="Kono N."/>
            <person name="Nakamura H."/>
            <person name="Ohtoshi R."/>
            <person name="Moran D.A.P."/>
            <person name="Shinohara A."/>
            <person name="Yoshida Y."/>
            <person name="Fujiwara M."/>
            <person name="Mori M."/>
            <person name="Tomita M."/>
            <person name="Arakawa K."/>
        </authorList>
    </citation>
    <scope>NUCLEOTIDE SEQUENCE [LARGE SCALE GENOMIC DNA]</scope>
</reference>
<gene>
    <name evidence="1" type="ORF">AVEN_190558_1</name>
</gene>
<accession>A0A4Y2CCJ4</accession>
<protein>
    <submittedName>
        <fullName evidence="1">Uncharacterized protein</fullName>
    </submittedName>
</protein>
<organism evidence="1 2">
    <name type="scientific">Araneus ventricosus</name>
    <name type="common">Orbweaver spider</name>
    <name type="synonym">Epeira ventricosa</name>
    <dbReference type="NCBI Taxonomy" id="182803"/>
    <lineage>
        <taxon>Eukaryota</taxon>
        <taxon>Metazoa</taxon>
        <taxon>Ecdysozoa</taxon>
        <taxon>Arthropoda</taxon>
        <taxon>Chelicerata</taxon>
        <taxon>Arachnida</taxon>
        <taxon>Araneae</taxon>
        <taxon>Araneomorphae</taxon>
        <taxon>Entelegynae</taxon>
        <taxon>Araneoidea</taxon>
        <taxon>Araneidae</taxon>
        <taxon>Araneus</taxon>
    </lineage>
</organism>
<sequence>MGPCDDLPAKPELLHWGTMRRARRDLVTRLCRAGVNSAIKEHGVMCRLTATAFDENDPSVRTLIARMEACPIPVQLFLVKPHSVITIGFPKTERRPVPPCLIPLRQLNRLNGHRTLSQDKNSCDVTDEDNDYTILWQYII</sequence>
<name>A0A4Y2CCJ4_ARAVE</name>
<evidence type="ECO:0000313" key="1">
    <source>
        <dbReference type="EMBL" id="GBM02121.1"/>
    </source>
</evidence>